<reference evidence="1" key="1">
    <citation type="submission" date="2020-02" db="EMBL/GenBank/DDBJ databases">
        <authorList>
            <person name="Meier V. D."/>
        </authorList>
    </citation>
    <scope>NUCLEOTIDE SEQUENCE</scope>
    <source>
        <strain evidence="1">AVDCRST_MAG49</strain>
    </source>
</reference>
<dbReference type="EMBL" id="CADCWG010000301">
    <property type="protein sequence ID" value="CAA9575629.1"/>
    <property type="molecule type" value="Genomic_DNA"/>
</dbReference>
<proteinExistence type="predicted"/>
<gene>
    <name evidence="1" type="ORF">AVDCRST_MAG49-4141</name>
</gene>
<dbReference type="AlphaFoldDB" id="A0A6J4VD97"/>
<accession>A0A6J4VD97</accession>
<protein>
    <submittedName>
        <fullName evidence="1">Uncharacterized protein</fullName>
    </submittedName>
</protein>
<name>A0A6J4VD97_9BACT</name>
<organism evidence="1">
    <name type="scientific">uncultured Thermomicrobiales bacterium</name>
    <dbReference type="NCBI Taxonomy" id="1645740"/>
    <lineage>
        <taxon>Bacteria</taxon>
        <taxon>Pseudomonadati</taxon>
        <taxon>Thermomicrobiota</taxon>
        <taxon>Thermomicrobia</taxon>
        <taxon>Thermomicrobiales</taxon>
        <taxon>environmental samples</taxon>
    </lineage>
</organism>
<evidence type="ECO:0000313" key="1">
    <source>
        <dbReference type="EMBL" id="CAA9575629.1"/>
    </source>
</evidence>
<sequence length="57" mass="6427">MVQGPVRHGRTPLDRPVRVPVPDFRPALEGRSLREIATEVELSGGGVRRRLRELEGR</sequence>